<gene>
    <name evidence="1" type="ORF">FBUS_08581</name>
</gene>
<evidence type="ECO:0000313" key="2">
    <source>
        <dbReference type="Proteomes" id="UP000728185"/>
    </source>
</evidence>
<dbReference type="AlphaFoldDB" id="A0A8E0S6X9"/>
<accession>A0A8E0S6X9</accession>
<name>A0A8E0S6X9_9TREM</name>
<organism evidence="1 2">
    <name type="scientific">Fasciolopsis buskii</name>
    <dbReference type="NCBI Taxonomy" id="27845"/>
    <lineage>
        <taxon>Eukaryota</taxon>
        <taxon>Metazoa</taxon>
        <taxon>Spiralia</taxon>
        <taxon>Lophotrochozoa</taxon>
        <taxon>Platyhelminthes</taxon>
        <taxon>Trematoda</taxon>
        <taxon>Digenea</taxon>
        <taxon>Plagiorchiida</taxon>
        <taxon>Echinostomata</taxon>
        <taxon>Echinostomatoidea</taxon>
        <taxon>Fasciolidae</taxon>
        <taxon>Fasciolopsis</taxon>
    </lineage>
</organism>
<dbReference type="OrthoDB" id="6246449at2759"/>
<proteinExistence type="predicted"/>
<protein>
    <submittedName>
        <fullName evidence="1">Uncharacterized protein</fullName>
    </submittedName>
</protein>
<dbReference type="EMBL" id="LUCM01000976">
    <property type="protein sequence ID" value="KAA0199692.1"/>
    <property type="molecule type" value="Genomic_DNA"/>
</dbReference>
<comment type="caution">
    <text evidence="1">The sequence shown here is derived from an EMBL/GenBank/DDBJ whole genome shotgun (WGS) entry which is preliminary data.</text>
</comment>
<sequence>MTVEAKAQLLAVVHSDKNQTRASPLSRNPNQLESRMRLLFNRIVVTDVEGVDPGTGNAQNVSQLPNLKETAVICDPDVLLDCELLLLTCPLFFLTELIRLPVTRRCPAARLAVHQLLNNFSYALGICVPDSTRSGSRKRPGRTILQSLLLSGLCSSHNSSCVVSSSSPELLISDVDWDVVDDTLWHYEVVPSREPTLPAGDEENTSGILSFTALADSVVSTVVHLFEIRPETLSEWRSADWMPENSREKQVISASFVEPAPNEVCPLLRSLQQILAESEFTEYRWNIHTARVVHTLLLAVASWSAHASIQDCCDVLDQVIHLFVHFHSSDMLQNPFSDNLDTAALLGSVIHMLIKLSAASVSSNSVKHVDDTLSSKAGTGFCRLSHWVLWSQSRQLIDDRVPSVQKFEWHCEPVVMQDLSRLLDWSHICHAFRLSDCSDKTATVDSGEFSRAISPRAFCALLQLASISDYSLDAVLRAAKEMFKRDSRGWNVECLPAQNILLSVCMSILHSCICSYAGPKILDLFDINRPFRLPSIWESRFRGCLDFLSLFADVIQIQTLLDDEVTYEVAMRLLCITLLVILKRVLDRIKSTDDDRPLSVVRVHVRQTLINVKKYLESAKKLSESTSILSSSFRADFERLCTCLSTSITNLDKAS</sequence>
<reference evidence="1" key="1">
    <citation type="submission" date="2019-05" db="EMBL/GenBank/DDBJ databases">
        <title>Annotation for the trematode Fasciolopsis buski.</title>
        <authorList>
            <person name="Choi Y.-J."/>
        </authorList>
    </citation>
    <scope>NUCLEOTIDE SEQUENCE</scope>
    <source>
        <strain evidence="1">HT</strain>
        <tissue evidence="1">Whole worm</tissue>
    </source>
</reference>
<evidence type="ECO:0000313" key="1">
    <source>
        <dbReference type="EMBL" id="KAA0199692.1"/>
    </source>
</evidence>
<keyword evidence="2" id="KW-1185">Reference proteome</keyword>
<dbReference type="Proteomes" id="UP000728185">
    <property type="component" value="Unassembled WGS sequence"/>
</dbReference>